<dbReference type="InterPro" id="IPR033900">
    <property type="entry name" value="Gram_neg_porin_domain"/>
</dbReference>
<dbReference type="PRINTS" id="PR00182">
    <property type="entry name" value="ECOLNEIPORIN"/>
</dbReference>
<dbReference type="EMBL" id="CP060807">
    <property type="protein sequence ID" value="QNP26505.1"/>
    <property type="molecule type" value="Genomic_DNA"/>
</dbReference>
<evidence type="ECO:0000313" key="15">
    <source>
        <dbReference type="Proteomes" id="UP000516181"/>
    </source>
</evidence>
<protein>
    <submittedName>
        <fullName evidence="11 12">Porin</fullName>
    </submittedName>
</protein>
<dbReference type="InterPro" id="IPR050298">
    <property type="entry name" value="Gram-neg_bact_OMP"/>
</dbReference>
<reference evidence="12 14" key="2">
    <citation type="submission" date="2018-01" db="EMBL/GenBank/DDBJ databases">
        <title>Genomic study of Klebsiella pneumoniae.</title>
        <authorList>
            <person name="Yang Y."/>
            <person name="Bicalho R."/>
        </authorList>
    </citation>
    <scope>NUCLEOTIDE SEQUENCE [LARGE SCALE GENOMIC DNA]</scope>
    <source>
        <strain evidence="12 14">A5</strain>
    </source>
</reference>
<evidence type="ECO:0000256" key="5">
    <source>
        <dbReference type="ARBA" id="ARBA00022729"/>
    </source>
</evidence>
<keyword evidence="5 10" id="KW-0732">Signal</keyword>
<feature type="chain" id="PRO_5041597163" evidence="10">
    <location>
        <begin position="22"/>
        <end position="381"/>
    </location>
</feature>
<reference evidence="11" key="4">
    <citation type="journal article" date="2022" name="J. Appl. Microbiol.">
        <title>PCR-based ORF typing of Klebsiella pneumoniae for rapid identification of global clones and transmission events.</title>
        <authorList>
            <person name="Nonogaki R."/>
            <person name="Iijima A."/>
            <person name="Kawamura K."/>
            <person name="Kayama S."/>
            <person name="Sugai M."/>
            <person name="Yagi T."/>
            <person name="Arakawa Y."/>
            <person name="Doi Y."/>
            <person name="Suzuki M."/>
        </authorList>
    </citation>
    <scope>NUCLEOTIDE SEQUENCE</scope>
    <source>
        <strain evidence="11">NUKP-37</strain>
    </source>
</reference>
<dbReference type="Gene3D" id="2.40.160.10">
    <property type="entry name" value="Porin"/>
    <property type="match status" value="1"/>
</dbReference>
<dbReference type="AlphaFoldDB" id="A0A0J4RHQ3"/>
<dbReference type="GO" id="GO:0046930">
    <property type="term" value="C:pore complex"/>
    <property type="evidence" value="ECO:0007669"/>
    <property type="project" value="UniProtKB-KW"/>
</dbReference>
<dbReference type="Proteomes" id="UP001060507">
    <property type="component" value="Unassembled WGS sequence"/>
</dbReference>
<evidence type="ECO:0000256" key="9">
    <source>
        <dbReference type="RuleBase" id="RU000469"/>
    </source>
</evidence>
<dbReference type="GO" id="GO:0015288">
    <property type="term" value="F:porin activity"/>
    <property type="evidence" value="ECO:0007669"/>
    <property type="project" value="UniProtKB-KW"/>
</dbReference>
<organism evidence="12 14">
    <name type="scientific">Klebsiella variicola</name>
    <dbReference type="NCBI Taxonomy" id="244366"/>
    <lineage>
        <taxon>Bacteria</taxon>
        <taxon>Pseudomonadati</taxon>
        <taxon>Pseudomonadota</taxon>
        <taxon>Gammaproteobacteria</taxon>
        <taxon>Enterobacterales</taxon>
        <taxon>Enterobacteriaceae</taxon>
        <taxon>Klebsiella/Raoultella group</taxon>
        <taxon>Klebsiella</taxon>
        <taxon>Klebsiella pneumoniae complex</taxon>
    </lineage>
</organism>
<dbReference type="InterPro" id="IPR023614">
    <property type="entry name" value="Porin_dom_sf"/>
</dbReference>
<dbReference type="Pfam" id="PF00267">
    <property type="entry name" value="Porin_1"/>
    <property type="match status" value="1"/>
</dbReference>
<dbReference type="InterPro" id="IPR013793">
    <property type="entry name" value="Porin_Gram-ve_CS"/>
</dbReference>
<dbReference type="PROSITE" id="PS00576">
    <property type="entry name" value="GRAM_NEG_PORIN"/>
    <property type="match status" value="1"/>
</dbReference>
<evidence type="ECO:0000256" key="10">
    <source>
        <dbReference type="SAM" id="SignalP"/>
    </source>
</evidence>
<dbReference type="PANTHER" id="PTHR34501:SF8">
    <property type="entry name" value="OUTER MEMBRANE PORIN N-RELATED"/>
    <property type="match status" value="1"/>
</dbReference>
<comment type="similarity">
    <text evidence="2 9">Belongs to the Gram-negative porin family.</text>
</comment>
<keyword evidence="7 9" id="KW-0472">Membrane</keyword>
<dbReference type="EMBL" id="BQTA01000013">
    <property type="protein sequence ID" value="GKJ99081.1"/>
    <property type="molecule type" value="Genomic_DNA"/>
</dbReference>
<proteinExistence type="inferred from homology"/>
<evidence type="ECO:0000256" key="6">
    <source>
        <dbReference type="ARBA" id="ARBA00023114"/>
    </source>
</evidence>
<dbReference type="Proteomes" id="UP000516181">
    <property type="component" value="Chromosome"/>
</dbReference>
<evidence type="ECO:0000256" key="8">
    <source>
        <dbReference type="ARBA" id="ARBA00023237"/>
    </source>
</evidence>
<dbReference type="NCBIfam" id="NF007841">
    <property type="entry name" value="PRK10554.1"/>
    <property type="match status" value="1"/>
</dbReference>
<comment type="subcellular location">
    <subcellularLocation>
        <location evidence="1 9">Cell outer membrane</location>
        <topology evidence="1 9">Multi-pass membrane protein</topology>
    </subcellularLocation>
</comment>
<keyword evidence="3" id="KW-1134">Transmembrane beta strand</keyword>
<keyword evidence="9" id="KW-0406">Ion transport</keyword>
<reference evidence="12 14" key="1">
    <citation type="submission" date="2017-11" db="EMBL/GenBank/DDBJ databases">
        <authorList>
            <person name="Han C.G."/>
        </authorList>
    </citation>
    <scope>NUCLEOTIDE SEQUENCE [LARGE SCALE GENOMIC DNA]</scope>
    <source>
        <strain evidence="12 14">A5</strain>
    </source>
</reference>
<evidence type="ECO:0000256" key="4">
    <source>
        <dbReference type="ARBA" id="ARBA00022692"/>
    </source>
</evidence>
<comment type="subunit">
    <text evidence="9">Homotrimer.</text>
</comment>
<dbReference type="InterPro" id="IPR001702">
    <property type="entry name" value="Porin_Gram-ve"/>
</dbReference>
<evidence type="ECO:0000313" key="12">
    <source>
        <dbReference type="EMBL" id="PLP45203.1"/>
    </source>
</evidence>
<evidence type="ECO:0000256" key="2">
    <source>
        <dbReference type="ARBA" id="ARBA00007539"/>
    </source>
</evidence>
<dbReference type="CDD" id="cd00342">
    <property type="entry name" value="gram_neg_porins"/>
    <property type="match status" value="1"/>
</dbReference>
<dbReference type="RefSeq" id="WP_012967656.1">
    <property type="nucleotide sequence ID" value="NZ_BIHA01000001.1"/>
</dbReference>
<accession>A0A264BZW1</accession>
<reference evidence="13 15" key="3">
    <citation type="submission" date="2020-08" db="EMBL/GenBank/DDBJ databases">
        <title>Complete genome sequence of Klebsiella pneumoniae KP2757.</title>
        <authorList>
            <person name="Zhang X."/>
        </authorList>
    </citation>
    <scope>NUCLEOTIDE SEQUENCE [LARGE SCALE GENOMIC DNA]</scope>
    <source>
        <strain evidence="13 15">KP2757</strain>
    </source>
</reference>
<keyword evidence="8 9" id="KW-0998">Cell outer membrane</keyword>
<accession>A0A0J4RHQ3</accession>
<sequence>MKRKVLALMVPALLMANAVNAAEIYNNNGNKLDLYGKVDGLHYFSDDTSEDGDQTYARFGIKGETQIASELTGYGQWEYNIQANTTEKEGANSWTRLAFAGLKFADYGSLDYGRNYGVVYDIESWTDMLPEFGGDTYTQTDVYMTGRTNGVATYRNSDFFGLVDGLHFALQYQGNNENAGSGEGTNNGGKRKLARENGDGFGISSYYDLDMGISFGAAYSSSDRTHNQLAEARSSQRYANGDKADAWTVGAKYDANNIYLAAMYAETRNMTFYGNDSFGGIANKTQNFEVVAQYQFDDFNLPLRPSVAYLQSKGKDLYTYSRYGDKDLVKYVDVGMTYYFNKNMSTYVDYKINLLDEDDRFYKNSGIATDDIVALGLVYQF</sequence>
<feature type="signal peptide" evidence="10">
    <location>
        <begin position="1"/>
        <end position="21"/>
    </location>
</feature>
<dbReference type="GO" id="GO:0034220">
    <property type="term" value="P:monoatomic ion transmembrane transport"/>
    <property type="evidence" value="ECO:0007669"/>
    <property type="project" value="InterPro"/>
</dbReference>
<dbReference type="OMA" id="VYMTGRT"/>
<dbReference type="Proteomes" id="UP000234473">
    <property type="component" value="Unassembled WGS sequence"/>
</dbReference>
<keyword evidence="4 9" id="KW-0812">Transmembrane</keyword>
<keyword evidence="6 9" id="KW-0626">Porin</keyword>
<evidence type="ECO:0000256" key="3">
    <source>
        <dbReference type="ARBA" id="ARBA00022452"/>
    </source>
</evidence>
<dbReference type="InterPro" id="IPR001897">
    <property type="entry name" value="Porin_gammaproteobac"/>
</dbReference>
<dbReference type="EMBL" id="PICB01000635">
    <property type="protein sequence ID" value="PLP45203.1"/>
    <property type="molecule type" value="Genomic_DNA"/>
</dbReference>
<dbReference type="PRINTS" id="PR00183">
    <property type="entry name" value="ECOLIPORIN"/>
</dbReference>
<evidence type="ECO:0000256" key="1">
    <source>
        <dbReference type="ARBA" id="ARBA00004571"/>
    </source>
</evidence>
<gene>
    <name evidence="13" type="primary">ompC</name>
    <name evidence="12" type="ORF">CWM98_13535</name>
    <name evidence="13" type="ORF">IAP99_09190</name>
    <name evidence="11" type="ORF">NUKP37_38920</name>
</gene>
<name>A0A0J4RHQ3_KLEVA</name>
<evidence type="ECO:0000313" key="13">
    <source>
        <dbReference type="EMBL" id="QNP26505.1"/>
    </source>
</evidence>
<evidence type="ECO:0000256" key="7">
    <source>
        <dbReference type="ARBA" id="ARBA00023136"/>
    </source>
</evidence>
<dbReference type="GO" id="GO:0009279">
    <property type="term" value="C:cell outer membrane"/>
    <property type="evidence" value="ECO:0007669"/>
    <property type="project" value="UniProtKB-SubCell"/>
</dbReference>
<dbReference type="PANTHER" id="PTHR34501">
    <property type="entry name" value="PROTEIN YDDL-RELATED"/>
    <property type="match status" value="1"/>
</dbReference>
<keyword evidence="9" id="KW-0813">Transport</keyword>
<evidence type="ECO:0000313" key="14">
    <source>
        <dbReference type="Proteomes" id="UP000234473"/>
    </source>
</evidence>
<dbReference type="SUPFAM" id="SSF56935">
    <property type="entry name" value="Porins"/>
    <property type="match status" value="1"/>
</dbReference>
<evidence type="ECO:0000313" key="11">
    <source>
        <dbReference type="EMBL" id="GKJ99081.1"/>
    </source>
</evidence>